<keyword evidence="1" id="KW-0175">Coiled coil</keyword>
<feature type="region of interest" description="Disordered" evidence="2">
    <location>
        <begin position="453"/>
        <end position="475"/>
    </location>
</feature>
<dbReference type="GO" id="GO:0019901">
    <property type="term" value="F:protein kinase binding"/>
    <property type="evidence" value="ECO:0007669"/>
    <property type="project" value="InterPro"/>
</dbReference>
<dbReference type="Proteomes" id="UP000030653">
    <property type="component" value="Unassembled WGS sequence"/>
</dbReference>
<organism evidence="3 4">
    <name type="scientific">Dacryopinax primogenitus (strain DJM 731)</name>
    <name type="common">Brown rot fungus</name>
    <dbReference type="NCBI Taxonomy" id="1858805"/>
    <lineage>
        <taxon>Eukaryota</taxon>
        <taxon>Fungi</taxon>
        <taxon>Dikarya</taxon>
        <taxon>Basidiomycota</taxon>
        <taxon>Agaricomycotina</taxon>
        <taxon>Dacrymycetes</taxon>
        <taxon>Dacrymycetales</taxon>
        <taxon>Dacrymycetaceae</taxon>
        <taxon>Dacryopinax</taxon>
    </lineage>
</organism>
<gene>
    <name evidence="3" type="ORF">DACRYDRAFT_88241</name>
</gene>
<feature type="coiled-coil region" evidence="1">
    <location>
        <begin position="79"/>
        <end position="113"/>
    </location>
</feature>
<dbReference type="GO" id="GO:0016538">
    <property type="term" value="F:cyclin-dependent protein serine/threonine kinase regulator activity"/>
    <property type="evidence" value="ECO:0007669"/>
    <property type="project" value="TreeGrafter"/>
</dbReference>
<dbReference type="EMBL" id="JH795860">
    <property type="protein sequence ID" value="EJU03273.1"/>
    <property type="molecule type" value="Genomic_DNA"/>
</dbReference>
<dbReference type="GO" id="GO:0000307">
    <property type="term" value="C:cyclin-dependent protein kinase holoenzyme complex"/>
    <property type="evidence" value="ECO:0007669"/>
    <property type="project" value="TreeGrafter"/>
</dbReference>
<name>M5GEI0_DACPD</name>
<evidence type="ECO:0000313" key="4">
    <source>
        <dbReference type="Proteomes" id="UP000030653"/>
    </source>
</evidence>
<sequence length="522" mass="57258">MNQLSAGPSTLYSFQFAQDVPIQPFQFFQNSQYLNDVPATPNRECEAVPAPLFPIERGLSARGREKLPASIEQDASALAEGLKADLSSNLEEKKQEEERREKETKALTDLTGEVEKVIRKVYHLSNPGTYWGCKGKETREREDDASTTAVARSEQEREAIAKSDELMHSHSNSQNFKSDSHNVALVTNPSTAIQDPLAKKKAIQAWIADVHVQCNGETDLPAPQWATKIGSSPCSDADRSSYEDTLVGDESIVPEKLAGDENVEDDIERMSLTAEIPMGAYITELVRRTAISVSQLKVAACYLIALNPTIQTLLDTKRKAATVIAAGFPVNNYTVSPLLCARRTLVSCLIMASKFLGDNVYTMKAWSRITGMEAPDLVQCECAIGVALGWRMWVGANINNLKNDVFTRTLAQAKAPIPTPPELVVPQASACAQLSVQVLQTVLPVVPAAYGEPRSAPKETTVTKKRSRALTSTGSDREIDLRVHKKKVVERFSLPMGRPIGCATGMVMPEQVEEHRLMAEAY</sequence>
<evidence type="ECO:0000256" key="2">
    <source>
        <dbReference type="SAM" id="MobiDB-lite"/>
    </source>
</evidence>
<dbReference type="AlphaFoldDB" id="M5GEI0"/>
<protein>
    <submittedName>
        <fullName evidence="3">Uncharacterized protein</fullName>
    </submittedName>
</protein>
<dbReference type="GeneID" id="63691904"/>
<dbReference type="PANTHER" id="PTHR15615">
    <property type="match status" value="1"/>
</dbReference>
<dbReference type="OrthoDB" id="286814at2759"/>
<feature type="region of interest" description="Disordered" evidence="2">
    <location>
        <begin position="135"/>
        <end position="156"/>
    </location>
</feature>
<reference evidence="3 4" key="1">
    <citation type="journal article" date="2012" name="Science">
        <title>The Paleozoic origin of enzymatic lignin decomposition reconstructed from 31 fungal genomes.</title>
        <authorList>
            <person name="Floudas D."/>
            <person name="Binder M."/>
            <person name="Riley R."/>
            <person name="Barry K."/>
            <person name="Blanchette R.A."/>
            <person name="Henrissat B."/>
            <person name="Martinez A.T."/>
            <person name="Otillar R."/>
            <person name="Spatafora J.W."/>
            <person name="Yadav J.S."/>
            <person name="Aerts A."/>
            <person name="Benoit I."/>
            <person name="Boyd A."/>
            <person name="Carlson A."/>
            <person name="Copeland A."/>
            <person name="Coutinho P.M."/>
            <person name="de Vries R.P."/>
            <person name="Ferreira P."/>
            <person name="Findley K."/>
            <person name="Foster B."/>
            <person name="Gaskell J."/>
            <person name="Glotzer D."/>
            <person name="Gorecki P."/>
            <person name="Heitman J."/>
            <person name="Hesse C."/>
            <person name="Hori C."/>
            <person name="Igarashi K."/>
            <person name="Jurgens J.A."/>
            <person name="Kallen N."/>
            <person name="Kersten P."/>
            <person name="Kohler A."/>
            <person name="Kuees U."/>
            <person name="Kumar T.K.A."/>
            <person name="Kuo A."/>
            <person name="LaButti K."/>
            <person name="Larrondo L.F."/>
            <person name="Lindquist E."/>
            <person name="Ling A."/>
            <person name="Lombard V."/>
            <person name="Lucas S."/>
            <person name="Lundell T."/>
            <person name="Martin R."/>
            <person name="McLaughlin D.J."/>
            <person name="Morgenstern I."/>
            <person name="Morin E."/>
            <person name="Murat C."/>
            <person name="Nagy L.G."/>
            <person name="Nolan M."/>
            <person name="Ohm R.A."/>
            <person name="Patyshakuliyeva A."/>
            <person name="Rokas A."/>
            <person name="Ruiz-Duenas F.J."/>
            <person name="Sabat G."/>
            <person name="Salamov A."/>
            <person name="Samejima M."/>
            <person name="Schmutz J."/>
            <person name="Slot J.C."/>
            <person name="St John F."/>
            <person name="Stenlid J."/>
            <person name="Sun H."/>
            <person name="Sun S."/>
            <person name="Syed K."/>
            <person name="Tsang A."/>
            <person name="Wiebenga A."/>
            <person name="Young D."/>
            <person name="Pisabarro A."/>
            <person name="Eastwood D.C."/>
            <person name="Martin F."/>
            <person name="Cullen D."/>
            <person name="Grigoriev I.V."/>
            <person name="Hibbett D.S."/>
        </authorList>
    </citation>
    <scope>NUCLEOTIDE SEQUENCE [LARGE SCALE GENOMIC DNA]</scope>
    <source>
        <strain evidence="3 4">DJM-731 SS1</strain>
    </source>
</reference>
<evidence type="ECO:0000313" key="3">
    <source>
        <dbReference type="EMBL" id="EJU03273.1"/>
    </source>
</evidence>
<dbReference type="RefSeq" id="XP_040630167.1">
    <property type="nucleotide sequence ID" value="XM_040776842.1"/>
</dbReference>
<feature type="compositionally biased region" description="Basic and acidic residues" evidence="2">
    <location>
        <begin position="135"/>
        <end position="144"/>
    </location>
</feature>
<dbReference type="Gene3D" id="1.10.472.10">
    <property type="entry name" value="Cyclin-like"/>
    <property type="match status" value="1"/>
</dbReference>
<dbReference type="STRING" id="1858805.M5GEI0"/>
<proteinExistence type="predicted"/>
<dbReference type="CDD" id="cd20557">
    <property type="entry name" value="CYCLIN_ScPCL1-like"/>
    <property type="match status" value="1"/>
</dbReference>
<keyword evidence="4" id="KW-1185">Reference proteome</keyword>
<accession>M5GEI0</accession>
<dbReference type="GO" id="GO:0005634">
    <property type="term" value="C:nucleus"/>
    <property type="evidence" value="ECO:0007669"/>
    <property type="project" value="TreeGrafter"/>
</dbReference>
<dbReference type="HOGENOM" id="CLU_521770_0_0_1"/>
<evidence type="ECO:0000256" key="1">
    <source>
        <dbReference type="SAM" id="Coils"/>
    </source>
</evidence>
<dbReference type="InterPro" id="IPR013922">
    <property type="entry name" value="Cyclin_PHO80-like"/>
</dbReference>
<dbReference type="PANTHER" id="PTHR15615:SF36">
    <property type="entry name" value="PHO85 CYCLIN-5"/>
    <property type="match status" value="1"/>
</dbReference>